<feature type="region of interest" description="Disordered" evidence="2">
    <location>
        <begin position="81"/>
        <end position="101"/>
    </location>
</feature>
<reference evidence="4 5" key="1">
    <citation type="journal article" date="2016" name="Nat. Commun.">
        <title>Thousands of microbial genomes shed light on interconnected biogeochemical processes in an aquifer system.</title>
        <authorList>
            <person name="Anantharaman K."/>
            <person name="Brown C.T."/>
            <person name="Hug L.A."/>
            <person name="Sharon I."/>
            <person name="Castelle C.J."/>
            <person name="Probst A.J."/>
            <person name="Thomas B.C."/>
            <person name="Singh A."/>
            <person name="Wilkins M.J."/>
            <person name="Karaoz U."/>
            <person name="Brodie E.L."/>
            <person name="Williams K.H."/>
            <person name="Hubbard S.S."/>
            <person name="Banfield J.F."/>
        </authorList>
    </citation>
    <scope>NUCLEOTIDE SEQUENCE [LARGE SCALE GENOMIC DNA]</scope>
</reference>
<evidence type="ECO:0008006" key="6">
    <source>
        <dbReference type="Google" id="ProtNLM"/>
    </source>
</evidence>
<evidence type="ECO:0000313" key="5">
    <source>
        <dbReference type="Proteomes" id="UP000179122"/>
    </source>
</evidence>
<accession>A0A1G2EKA3</accession>
<feature type="transmembrane region" description="Helical" evidence="3">
    <location>
        <begin position="195"/>
        <end position="216"/>
    </location>
</feature>
<dbReference type="AlphaFoldDB" id="A0A1G2EKA3"/>
<sequence length="500" mass="57323">MKLYIQENQGVASIINQLTKVDSNEIKLIFPNETDFFNNSDNLELLMNQARLLRKNISIITENPDHLLLIQKFGIKGDNSNSYSRKDNNEQNIKQNNEGSYLDEIGKDFNEDEQEIEFTKRYFDLGGIKKSESKEQEIKNKEREIENKYQEIENAEQDSEIYKQEISQESKDEDEDIPQIQNNARKYSDKLKFLLTWKIIAGIAIIIAVIWGYFYLPKAQIKIFSVKEKISFSSIVEARADISDIDVEIRQIPAQIIESVKTAQRQVKASDAKYVEKKAEAVIIVYNDLLNPQKMIPSRFQASNGNIYWSVRNIEVPAKGNLEIKVVAAVSGNKYNLDCSKISPCEFKIPAWKGTANYDKIYAKAYTNISGGFIGNSFDLSDKDSESVRSEISKELLNTARIDINSQVLVGFELIDESLQSELSDLEFIDKENDNGEYTVKGKLKLKAFIIKKENLKNLINGLTKSQINEKKIALKNTVDYDYTIDTIDYDNNFIKLSIY</sequence>
<feature type="compositionally biased region" description="Polar residues" evidence="2">
    <location>
        <begin position="90"/>
        <end position="99"/>
    </location>
</feature>
<keyword evidence="1" id="KW-0175">Coiled coil</keyword>
<keyword evidence="3" id="KW-1133">Transmembrane helix</keyword>
<feature type="coiled-coil region" evidence="1">
    <location>
        <begin position="128"/>
        <end position="172"/>
    </location>
</feature>
<name>A0A1G2EKA3_9BACT</name>
<keyword evidence="3" id="KW-0472">Membrane</keyword>
<proteinExistence type="predicted"/>
<organism evidence="4 5">
    <name type="scientific">Candidatus Nealsonbacteria bacterium RIFCSPLOWO2_12_FULL_39_31</name>
    <dbReference type="NCBI Taxonomy" id="1801676"/>
    <lineage>
        <taxon>Bacteria</taxon>
        <taxon>Candidatus Nealsoniibacteriota</taxon>
    </lineage>
</organism>
<evidence type="ECO:0000256" key="2">
    <source>
        <dbReference type="SAM" id="MobiDB-lite"/>
    </source>
</evidence>
<dbReference type="Proteomes" id="UP000179122">
    <property type="component" value="Unassembled WGS sequence"/>
</dbReference>
<gene>
    <name evidence="4" type="ORF">A3F95_00295</name>
</gene>
<keyword evidence="3" id="KW-0812">Transmembrane</keyword>
<evidence type="ECO:0000256" key="1">
    <source>
        <dbReference type="SAM" id="Coils"/>
    </source>
</evidence>
<dbReference type="EMBL" id="MHML01000033">
    <property type="protein sequence ID" value="OGZ26215.1"/>
    <property type="molecule type" value="Genomic_DNA"/>
</dbReference>
<evidence type="ECO:0000256" key="3">
    <source>
        <dbReference type="SAM" id="Phobius"/>
    </source>
</evidence>
<evidence type="ECO:0000313" key="4">
    <source>
        <dbReference type="EMBL" id="OGZ26215.1"/>
    </source>
</evidence>
<protein>
    <recommendedName>
        <fullName evidence="6">Baseplate protein J-like domain-containing protein</fullName>
    </recommendedName>
</protein>
<comment type="caution">
    <text evidence="4">The sequence shown here is derived from an EMBL/GenBank/DDBJ whole genome shotgun (WGS) entry which is preliminary data.</text>
</comment>